<reference evidence="3 4" key="1">
    <citation type="submission" date="2016-11" db="EMBL/GenBank/DDBJ databases">
        <title>The macronuclear genome of Stentor coeruleus: a giant cell with tiny introns.</title>
        <authorList>
            <person name="Slabodnick M."/>
            <person name="Ruby J.G."/>
            <person name="Reiff S.B."/>
            <person name="Swart E.C."/>
            <person name="Gosai S."/>
            <person name="Prabakaran S."/>
            <person name="Witkowska E."/>
            <person name="Larue G.E."/>
            <person name="Fisher S."/>
            <person name="Freeman R.M."/>
            <person name="Gunawardena J."/>
            <person name="Chu W."/>
            <person name="Stover N.A."/>
            <person name="Gregory B.D."/>
            <person name="Nowacki M."/>
            <person name="Derisi J."/>
            <person name="Roy S.W."/>
            <person name="Marshall W.F."/>
            <person name="Sood P."/>
        </authorList>
    </citation>
    <scope>NUCLEOTIDE SEQUENCE [LARGE SCALE GENOMIC DNA]</scope>
    <source>
        <strain evidence="3">WM001</strain>
    </source>
</reference>
<dbReference type="EMBL" id="MPUH01000588">
    <property type="protein sequence ID" value="OMJ77204.1"/>
    <property type="molecule type" value="Genomic_DNA"/>
</dbReference>
<dbReference type="InterPro" id="IPR015943">
    <property type="entry name" value="WD40/YVTN_repeat-like_dom_sf"/>
</dbReference>
<dbReference type="Proteomes" id="UP000187209">
    <property type="component" value="Unassembled WGS sequence"/>
</dbReference>
<dbReference type="OrthoDB" id="535167at2759"/>
<sequence>MEEDWEILELTGPFGAYSVHSPSGGLVYSLGAVIVVWDVVSDKKINLRCHTSPVTSICFSTDNEYFITAEQSSQPLICLWRWRNMEQLSAKWMPFKPRSSPLASLYTSFTHRKVLICEVETDGGYRISIWDCIDNNLQLKLVEELELNEIALGVAILNDQLQFACLETTCLKLWSMDSCTINKRFHFKTPVKAMEYCRGQSIFALLLESKAVLILNQSGKTLSLITNTAYTFTAIANSQEYLYLSTAEGSVLIYNLRSFNLFKELPPTHSSAIKSVKVNTGSLIYVMFEDATVQVLNLSEGQVANQSSGHFLPLTSAVWAEKLNFYSSSQEGCLYVWKYVGKGWNMQAMEVSGGKGEISALAVHPSHRVLACGFTKGPIKIFQTGDKPRFISILQFENSCVACLEYSHCGNFLAVLHESGACVVLGPKYEIAAELEHSRARPVLLMSIHQVFSSSGMHLLTATCKEEYLVYVQIFKTSKEVLDKTDEKSFEIDGCCTGLVFHSSGNYVICNSNAGGIYIFALDTGDIAGVILTEKSTIGCIVDPSGLYIGTFAESSVGINNKLLLYEIGTGKKASELGRLDNINSQAVKWSHDGKYLLMGGLNGILTVWRIPKVLIVTIHDMLASMQGNPYIWQEYPIDLNIKQLKGVGPAKKTREIIVLPEERRKERGAFVDSVVVLVNKPEKVTRERASSRPARAKKIEIPESVVSKNNSRSDTPVSLHKEYRPTIKHNVNDFYFKKPSPATTKVVRKSPMIVKSTLIGSSKSIESIDVECNAPAQNPAHKLYEKFDSFQSDDSEFRYN</sequence>
<accession>A0A1R2BKB4</accession>
<evidence type="ECO:0000313" key="4">
    <source>
        <dbReference type="Proteomes" id="UP000187209"/>
    </source>
</evidence>
<evidence type="ECO:0000256" key="1">
    <source>
        <dbReference type="ARBA" id="ARBA00022574"/>
    </source>
</evidence>
<comment type="caution">
    <text evidence="3">The sequence shown here is derived from an EMBL/GenBank/DDBJ whole genome shotgun (WGS) entry which is preliminary data.</text>
</comment>
<dbReference type="InterPro" id="IPR001680">
    <property type="entry name" value="WD40_rpt"/>
</dbReference>
<dbReference type="AlphaFoldDB" id="A0A1R2BKB4"/>
<gene>
    <name evidence="3" type="ORF">SteCoe_23279</name>
</gene>
<dbReference type="SUPFAM" id="SSF50978">
    <property type="entry name" value="WD40 repeat-like"/>
    <property type="match status" value="2"/>
</dbReference>
<dbReference type="PANTHER" id="PTHR13720:SF33">
    <property type="entry name" value="HELP DOMAIN-CONTAINING PROTEIN"/>
    <property type="match status" value="1"/>
</dbReference>
<keyword evidence="4" id="KW-1185">Reference proteome</keyword>
<organism evidence="3 4">
    <name type="scientific">Stentor coeruleus</name>
    <dbReference type="NCBI Taxonomy" id="5963"/>
    <lineage>
        <taxon>Eukaryota</taxon>
        <taxon>Sar</taxon>
        <taxon>Alveolata</taxon>
        <taxon>Ciliophora</taxon>
        <taxon>Postciliodesmatophora</taxon>
        <taxon>Heterotrichea</taxon>
        <taxon>Heterotrichida</taxon>
        <taxon>Stentoridae</taxon>
        <taxon>Stentor</taxon>
    </lineage>
</organism>
<evidence type="ECO:0000256" key="2">
    <source>
        <dbReference type="ARBA" id="ARBA00022737"/>
    </source>
</evidence>
<dbReference type="Pfam" id="PF00400">
    <property type="entry name" value="WD40"/>
    <property type="match status" value="1"/>
</dbReference>
<evidence type="ECO:0000313" key="3">
    <source>
        <dbReference type="EMBL" id="OMJ77204.1"/>
    </source>
</evidence>
<name>A0A1R2BKB4_9CILI</name>
<dbReference type="PANTHER" id="PTHR13720">
    <property type="entry name" value="WD-40 REPEAT PROTEIN"/>
    <property type="match status" value="1"/>
</dbReference>
<keyword evidence="2" id="KW-0677">Repeat</keyword>
<dbReference type="InterPro" id="IPR050630">
    <property type="entry name" value="WD_repeat_EMAP"/>
</dbReference>
<dbReference type="Gene3D" id="2.130.10.10">
    <property type="entry name" value="YVTN repeat-like/Quinoprotein amine dehydrogenase"/>
    <property type="match status" value="3"/>
</dbReference>
<proteinExistence type="predicted"/>
<dbReference type="SMART" id="SM00320">
    <property type="entry name" value="WD40"/>
    <property type="match status" value="7"/>
</dbReference>
<protein>
    <submittedName>
        <fullName evidence="3">Uncharacterized protein</fullName>
    </submittedName>
</protein>
<keyword evidence="1" id="KW-0853">WD repeat</keyword>
<dbReference type="InterPro" id="IPR036322">
    <property type="entry name" value="WD40_repeat_dom_sf"/>
</dbReference>